<comment type="caution">
    <text evidence="2">The sequence shown here is derived from an EMBL/GenBank/DDBJ whole genome shotgun (WGS) entry which is preliminary data.</text>
</comment>
<dbReference type="NCBIfam" id="TIGR02595">
    <property type="entry name" value="PEP_CTERM"/>
    <property type="match status" value="1"/>
</dbReference>
<sequence>MQITKSLTTLSLVTFGGAVFSLMSADVAQAVTFIFNADDSNLSTIVKTVDGITLTISNNQTRGSFFVDLDGISVLAGTPFSGTKTTSFDLTFSSAVQLTSYTIGYIENLDGDESLILSNGSSSSVENAPFTTGLRNFNNQFKVAAGQTISFIGNFGADVSDIIQWSAIEVTPVSVPVPVPVTIPEPSSMLGLLVLGGLGINSNLKKLKK</sequence>
<proteinExistence type="predicted"/>
<dbReference type="Proteomes" id="UP000287247">
    <property type="component" value="Unassembled WGS sequence"/>
</dbReference>
<name>A0A401IHH6_APHSA</name>
<keyword evidence="3" id="KW-1185">Reference proteome</keyword>
<reference evidence="3" key="1">
    <citation type="submission" date="2017-05" db="EMBL/GenBank/DDBJ databases">
        <title>Physiological properties and genetic analysis related to exopolysaccharide production of fresh-water unicellular cyanobacterium Aphanothece sacrum, Suizenji Nori, that has been cultured as a food source in Japan.</title>
        <authorList>
            <person name="Kanesaki Y."/>
            <person name="Yoshikawa S."/>
            <person name="Ohki K."/>
        </authorList>
    </citation>
    <scope>NUCLEOTIDE SEQUENCE [LARGE SCALE GENOMIC DNA]</scope>
    <source>
        <strain evidence="3">FPU1</strain>
    </source>
</reference>
<dbReference type="AlphaFoldDB" id="A0A401IHH6"/>
<keyword evidence="1" id="KW-0732">Signal</keyword>
<gene>
    <name evidence="2" type="ORF">AsFPU1_2005</name>
</gene>
<evidence type="ECO:0000313" key="3">
    <source>
        <dbReference type="Proteomes" id="UP000287247"/>
    </source>
</evidence>
<evidence type="ECO:0000313" key="2">
    <source>
        <dbReference type="EMBL" id="GBF80601.1"/>
    </source>
</evidence>
<keyword evidence="2" id="KW-0966">Cell projection</keyword>
<accession>A0A401IHH6</accession>
<protein>
    <submittedName>
        <fullName evidence="2">Flagellar hook-length control protein FliK</fullName>
    </submittedName>
</protein>
<organism evidence="2 3">
    <name type="scientific">Aphanothece sacrum FPU1</name>
    <dbReference type="NCBI Taxonomy" id="1920663"/>
    <lineage>
        <taxon>Bacteria</taxon>
        <taxon>Bacillati</taxon>
        <taxon>Cyanobacteriota</taxon>
        <taxon>Cyanophyceae</taxon>
        <taxon>Oscillatoriophycideae</taxon>
        <taxon>Chroococcales</taxon>
        <taxon>Aphanothecaceae</taxon>
        <taxon>Aphanothece</taxon>
    </lineage>
</organism>
<feature type="chain" id="PRO_5019463984" evidence="1">
    <location>
        <begin position="31"/>
        <end position="209"/>
    </location>
</feature>
<evidence type="ECO:0000256" key="1">
    <source>
        <dbReference type="SAM" id="SignalP"/>
    </source>
</evidence>
<keyword evidence="2" id="KW-0969">Cilium</keyword>
<dbReference type="RefSeq" id="WP_124972358.1">
    <property type="nucleotide sequence ID" value="NZ_BDQK01000009.1"/>
</dbReference>
<keyword evidence="2" id="KW-0282">Flagellum</keyword>
<dbReference type="EMBL" id="BDQK01000009">
    <property type="protein sequence ID" value="GBF80601.1"/>
    <property type="molecule type" value="Genomic_DNA"/>
</dbReference>
<feature type="signal peptide" evidence="1">
    <location>
        <begin position="1"/>
        <end position="30"/>
    </location>
</feature>
<dbReference type="InterPro" id="IPR013424">
    <property type="entry name" value="Ice-binding_C"/>
</dbReference>